<dbReference type="Proteomes" id="UP000241964">
    <property type="component" value="Unassembled WGS sequence"/>
</dbReference>
<comment type="caution">
    <text evidence="2">The sequence shown here is derived from an EMBL/GenBank/DDBJ whole genome shotgun (WGS) entry which is preliminary data.</text>
</comment>
<evidence type="ECO:0000256" key="1">
    <source>
        <dbReference type="SAM" id="SignalP"/>
    </source>
</evidence>
<sequence>MKQLFAFLILIVLSITSQAQNATKNDVVLQLNGDELTGKVTEITDDAVKFMYAGENLSYTIKKADILKITYASGRVEVFNKPQLSASSQKSSPASGQADNGALSDHHNRIAILPFGFVREGQKAADEMSNVVQNYCFTFLSKHAGVLQVMDTRTTNARLIKAGVTRENIEGFTMDDICNILGVEFVVDGTVVLTKVAQQTLANASYSDKSKNNRTDSKSSGYSSANTYNYENYETTINVDVYNDKGNNMFSQSRKSFFKTQDAYQNALEYVLKRSPLYSK</sequence>
<keyword evidence="3" id="KW-1185">Reference proteome</keyword>
<dbReference type="EMBL" id="PYAS01000015">
    <property type="protein sequence ID" value="PSL23848.1"/>
    <property type="molecule type" value="Genomic_DNA"/>
</dbReference>
<dbReference type="AlphaFoldDB" id="A0A2P8FQ45"/>
<name>A0A2P8FQ45_9BACT</name>
<dbReference type="RefSeq" id="WP_106598420.1">
    <property type="nucleotide sequence ID" value="NZ_PYAS01000015.1"/>
</dbReference>
<protein>
    <submittedName>
        <fullName evidence="2">Uncharacterized protein</fullName>
    </submittedName>
</protein>
<reference evidence="2 3" key="1">
    <citation type="submission" date="2018-03" db="EMBL/GenBank/DDBJ databases">
        <title>Genomic Encyclopedia of Archaeal and Bacterial Type Strains, Phase II (KMG-II): from individual species to whole genera.</title>
        <authorList>
            <person name="Goeker M."/>
        </authorList>
    </citation>
    <scope>NUCLEOTIDE SEQUENCE [LARGE SCALE GENOMIC DNA]</scope>
    <source>
        <strain evidence="2 3">DSM 29057</strain>
    </source>
</reference>
<evidence type="ECO:0000313" key="2">
    <source>
        <dbReference type="EMBL" id="PSL23848.1"/>
    </source>
</evidence>
<feature type="chain" id="PRO_5015124756" evidence="1">
    <location>
        <begin position="20"/>
        <end position="280"/>
    </location>
</feature>
<dbReference type="OrthoDB" id="669636at2"/>
<proteinExistence type="predicted"/>
<keyword evidence="1" id="KW-0732">Signal</keyword>
<gene>
    <name evidence="2" type="ORF">CLV60_11543</name>
</gene>
<dbReference type="Gene3D" id="3.40.50.10610">
    <property type="entry name" value="ABC-type transport auxiliary lipoprotein component"/>
    <property type="match status" value="1"/>
</dbReference>
<organism evidence="2 3">
    <name type="scientific">Dyadobacter jiangsuensis</name>
    <dbReference type="NCBI Taxonomy" id="1591085"/>
    <lineage>
        <taxon>Bacteria</taxon>
        <taxon>Pseudomonadati</taxon>
        <taxon>Bacteroidota</taxon>
        <taxon>Cytophagia</taxon>
        <taxon>Cytophagales</taxon>
        <taxon>Spirosomataceae</taxon>
        <taxon>Dyadobacter</taxon>
    </lineage>
</organism>
<accession>A0A2P8FQ45</accession>
<evidence type="ECO:0000313" key="3">
    <source>
        <dbReference type="Proteomes" id="UP000241964"/>
    </source>
</evidence>
<feature type="signal peptide" evidence="1">
    <location>
        <begin position="1"/>
        <end position="19"/>
    </location>
</feature>